<dbReference type="Proteomes" id="UP000274756">
    <property type="component" value="Unassembled WGS sequence"/>
</dbReference>
<dbReference type="STRING" id="318479.A0A0N4U6M8"/>
<protein>
    <submittedName>
        <fullName evidence="4">Helitron_like_N domain-containing protein</fullName>
    </submittedName>
</protein>
<gene>
    <name evidence="1" type="ORF">DME_LOCUS6949</name>
</gene>
<sequence length="110" mass="12166">MSDKVHSALIECKPVSDRMAYARCKGKFCNISVISVYAPTLSADDLDKDKFYAELQLLTKSLPKHGHSHNVAAMTSTTGKYGIVQRCVNDNAFFVMPKSMNFLLLILPAP</sequence>
<name>A0A0N4U6M8_DRAME</name>
<dbReference type="EMBL" id="UYYG01001157">
    <property type="protein sequence ID" value="VDN56976.1"/>
    <property type="molecule type" value="Genomic_DNA"/>
</dbReference>
<reference evidence="4" key="1">
    <citation type="submission" date="2017-02" db="UniProtKB">
        <authorList>
            <consortium name="WormBaseParasite"/>
        </authorList>
    </citation>
    <scope>IDENTIFICATION</scope>
</reference>
<organism evidence="2 4">
    <name type="scientific">Dracunculus medinensis</name>
    <name type="common">Guinea worm</name>
    <dbReference type="NCBI Taxonomy" id="318479"/>
    <lineage>
        <taxon>Eukaryota</taxon>
        <taxon>Metazoa</taxon>
        <taxon>Ecdysozoa</taxon>
        <taxon>Nematoda</taxon>
        <taxon>Chromadorea</taxon>
        <taxon>Rhabditida</taxon>
        <taxon>Spirurina</taxon>
        <taxon>Dracunculoidea</taxon>
        <taxon>Dracunculidae</taxon>
        <taxon>Dracunculus</taxon>
    </lineage>
</organism>
<dbReference type="WBParaSite" id="DME_0000258901-mRNA-1">
    <property type="protein sequence ID" value="DME_0000258901-mRNA-1"/>
    <property type="gene ID" value="DME_0000258901"/>
</dbReference>
<dbReference type="AlphaFoldDB" id="A0A0N4U6M8"/>
<evidence type="ECO:0000313" key="2">
    <source>
        <dbReference type="Proteomes" id="UP000038040"/>
    </source>
</evidence>
<reference evidence="1 3" key="2">
    <citation type="submission" date="2018-11" db="EMBL/GenBank/DDBJ databases">
        <authorList>
            <consortium name="Pathogen Informatics"/>
        </authorList>
    </citation>
    <scope>NUCLEOTIDE SEQUENCE [LARGE SCALE GENOMIC DNA]</scope>
</reference>
<dbReference type="OrthoDB" id="5867484at2759"/>
<evidence type="ECO:0000313" key="4">
    <source>
        <dbReference type="WBParaSite" id="DME_0000258901-mRNA-1"/>
    </source>
</evidence>
<evidence type="ECO:0000313" key="1">
    <source>
        <dbReference type="EMBL" id="VDN56976.1"/>
    </source>
</evidence>
<proteinExistence type="predicted"/>
<evidence type="ECO:0000313" key="3">
    <source>
        <dbReference type="Proteomes" id="UP000274756"/>
    </source>
</evidence>
<keyword evidence="3" id="KW-1185">Reference proteome</keyword>
<dbReference type="Proteomes" id="UP000038040">
    <property type="component" value="Unplaced"/>
</dbReference>
<accession>A0A0N4U6M8</accession>